<proteinExistence type="predicted"/>
<sequence length="275" mass="30833">MAQPLAVDIDKIKSIIQSNNSIKKSTQTCVRQFLDLQARFLEEVDTVYHRLDTVEHVADIFPDEEKKSILNEFGPLEQVQLAVCGYNSSGKTSFIHELLGYGDFLPAGEGAVTARIVKFSYAPPEDACLIKYSTVVDYTKVEDQVDLSNCFKDNKTAKTRTKTLRTIIKKHLGRPEGFDGNSDEFVHWAKSLIEIRIPSPTLELGLHVYDTPGFLSSDAPVLRENLLALVASVRPTLVFLYDNATVSDDSRKCYEQLKVALHSQLLGVDIFFLNM</sequence>
<feature type="domain" description="Dynamin N-terminal" evidence="1">
    <location>
        <begin position="81"/>
        <end position="219"/>
    </location>
</feature>
<evidence type="ECO:0000313" key="3">
    <source>
        <dbReference type="EMBL" id="CAF4047740.1"/>
    </source>
</evidence>
<dbReference type="Gene3D" id="3.40.50.300">
    <property type="entry name" value="P-loop containing nucleotide triphosphate hydrolases"/>
    <property type="match status" value="1"/>
</dbReference>
<protein>
    <recommendedName>
        <fullName evidence="1">Dynamin N-terminal domain-containing protein</fullName>
    </recommendedName>
</protein>
<accession>A0A815B3M3</accession>
<evidence type="ECO:0000313" key="4">
    <source>
        <dbReference type="Proteomes" id="UP000663829"/>
    </source>
</evidence>
<reference evidence="2" key="1">
    <citation type="submission" date="2021-02" db="EMBL/GenBank/DDBJ databases">
        <authorList>
            <person name="Nowell W R."/>
        </authorList>
    </citation>
    <scope>NUCLEOTIDE SEQUENCE</scope>
</reference>
<dbReference type="InterPro" id="IPR027417">
    <property type="entry name" value="P-loop_NTPase"/>
</dbReference>
<dbReference type="Proteomes" id="UP000663829">
    <property type="component" value="Unassembled WGS sequence"/>
</dbReference>
<dbReference type="Proteomes" id="UP000681722">
    <property type="component" value="Unassembled WGS sequence"/>
</dbReference>
<feature type="non-terminal residue" evidence="2">
    <location>
        <position position="275"/>
    </location>
</feature>
<dbReference type="InterPro" id="IPR045063">
    <property type="entry name" value="Dynamin_N"/>
</dbReference>
<dbReference type="SUPFAM" id="SSF52540">
    <property type="entry name" value="P-loop containing nucleoside triphosphate hydrolases"/>
    <property type="match status" value="1"/>
</dbReference>
<evidence type="ECO:0000313" key="2">
    <source>
        <dbReference type="EMBL" id="CAF1265433.1"/>
    </source>
</evidence>
<keyword evidence="4" id="KW-1185">Reference proteome</keyword>
<gene>
    <name evidence="2" type="ORF">GPM918_LOCUS26817</name>
    <name evidence="3" type="ORF">SRO942_LOCUS27036</name>
</gene>
<organism evidence="2 4">
    <name type="scientific">Didymodactylos carnosus</name>
    <dbReference type="NCBI Taxonomy" id="1234261"/>
    <lineage>
        <taxon>Eukaryota</taxon>
        <taxon>Metazoa</taxon>
        <taxon>Spiralia</taxon>
        <taxon>Gnathifera</taxon>
        <taxon>Rotifera</taxon>
        <taxon>Eurotatoria</taxon>
        <taxon>Bdelloidea</taxon>
        <taxon>Philodinida</taxon>
        <taxon>Philodinidae</taxon>
        <taxon>Didymodactylos</taxon>
    </lineage>
</organism>
<dbReference type="EMBL" id="CAJOBC010020692">
    <property type="protein sequence ID" value="CAF4047740.1"/>
    <property type="molecule type" value="Genomic_DNA"/>
</dbReference>
<dbReference type="EMBL" id="CAJNOQ010010964">
    <property type="protein sequence ID" value="CAF1265433.1"/>
    <property type="molecule type" value="Genomic_DNA"/>
</dbReference>
<dbReference type="OrthoDB" id="10059228at2759"/>
<dbReference type="Pfam" id="PF00350">
    <property type="entry name" value="Dynamin_N"/>
    <property type="match status" value="1"/>
</dbReference>
<name>A0A815B3M3_9BILA</name>
<feature type="non-terminal residue" evidence="2">
    <location>
        <position position="1"/>
    </location>
</feature>
<dbReference type="AlphaFoldDB" id="A0A815B3M3"/>
<comment type="caution">
    <text evidence="2">The sequence shown here is derived from an EMBL/GenBank/DDBJ whole genome shotgun (WGS) entry which is preliminary data.</text>
</comment>
<evidence type="ECO:0000259" key="1">
    <source>
        <dbReference type="Pfam" id="PF00350"/>
    </source>
</evidence>